<feature type="domain" description="Smf/DprA SLOG" evidence="2">
    <location>
        <begin position="90"/>
        <end position="300"/>
    </location>
</feature>
<name>A0A6J6GSX9_9ZZZZ</name>
<dbReference type="Gene3D" id="3.40.50.450">
    <property type="match status" value="1"/>
</dbReference>
<accession>A0A6J6GSX9</accession>
<dbReference type="SUPFAM" id="SSF102405">
    <property type="entry name" value="MCP/YpsA-like"/>
    <property type="match status" value="1"/>
</dbReference>
<sequence>MSALPQQAYAAALAGFELMTWQRLSALLRHHRPAEAFEIASGRAAPDPGGVVARLLDDERVRSVWSRSARRRDPARVWDDCASLAVEVSVLGDRTHPPLLALDPQPPPVLFSQGDRSLLDGRRVAVVGTRNATGAGRHLARSFGRGLAAHGVHVVSGLALGIDGQAHAGVLEAVVEGAPGRPVAVVASGHDVVYPRQHGDLWRRVAAEGLLLSEWPPGSEPLAYRFPQRNRLVASLSEVVVVVESRERGGSLITAQMAAERGVPVMAVPGSALSRAALGVNALLRDGSAPAIDVDDVMVALGLDHTRAAACTTTPFDGRVPPRPSDVTAYRVCAARASTLGDVADALGLDVLDAAMSLARLEQGGWLAQVDGWFEAVGSPFPCS</sequence>
<dbReference type="PANTHER" id="PTHR43022">
    <property type="entry name" value="PROTEIN SMF"/>
    <property type="match status" value="1"/>
</dbReference>
<dbReference type="InterPro" id="IPR003488">
    <property type="entry name" value="DprA"/>
</dbReference>
<dbReference type="PANTHER" id="PTHR43022:SF1">
    <property type="entry name" value="PROTEIN SMF"/>
    <property type="match status" value="1"/>
</dbReference>
<protein>
    <submittedName>
        <fullName evidence="3">Unannotated protein</fullName>
    </submittedName>
</protein>
<gene>
    <name evidence="3" type="ORF">UFOPK1493_04542</name>
</gene>
<evidence type="ECO:0000259" key="2">
    <source>
        <dbReference type="Pfam" id="PF02481"/>
    </source>
</evidence>
<dbReference type="NCBIfam" id="TIGR00732">
    <property type="entry name" value="dprA"/>
    <property type="match status" value="1"/>
</dbReference>
<organism evidence="3">
    <name type="scientific">freshwater metagenome</name>
    <dbReference type="NCBI Taxonomy" id="449393"/>
    <lineage>
        <taxon>unclassified sequences</taxon>
        <taxon>metagenomes</taxon>
        <taxon>ecological metagenomes</taxon>
    </lineage>
</organism>
<dbReference type="InterPro" id="IPR057666">
    <property type="entry name" value="DrpA_SLOG"/>
</dbReference>
<reference evidence="3" key="1">
    <citation type="submission" date="2020-05" db="EMBL/GenBank/DDBJ databases">
        <authorList>
            <person name="Chiriac C."/>
            <person name="Salcher M."/>
            <person name="Ghai R."/>
            <person name="Kavagutti S V."/>
        </authorList>
    </citation>
    <scope>NUCLEOTIDE SEQUENCE</scope>
</reference>
<comment type="similarity">
    <text evidence="1">Belongs to the DprA/Smf family.</text>
</comment>
<dbReference type="Pfam" id="PF02481">
    <property type="entry name" value="DNA_processg_A"/>
    <property type="match status" value="1"/>
</dbReference>
<proteinExistence type="inferred from homology"/>
<dbReference type="EMBL" id="CAEZSR010000379">
    <property type="protein sequence ID" value="CAB4604216.1"/>
    <property type="molecule type" value="Genomic_DNA"/>
</dbReference>
<dbReference type="GO" id="GO:0009294">
    <property type="term" value="P:DNA-mediated transformation"/>
    <property type="evidence" value="ECO:0007669"/>
    <property type="project" value="InterPro"/>
</dbReference>
<dbReference type="AlphaFoldDB" id="A0A6J6GSX9"/>
<evidence type="ECO:0000313" key="3">
    <source>
        <dbReference type="EMBL" id="CAB4604216.1"/>
    </source>
</evidence>
<evidence type="ECO:0000256" key="1">
    <source>
        <dbReference type="ARBA" id="ARBA00006525"/>
    </source>
</evidence>